<gene>
    <name evidence="3" type="primary">LOC107070439</name>
</gene>
<organism evidence="2 3">
    <name type="scientific">Polistes dominula</name>
    <name type="common">European paper wasp</name>
    <name type="synonym">Vespa dominula</name>
    <dbReference type="NCBI Taxonomy" id="743375"/>
    <lineage>
        <taxon>Eukaryota</taxon>
        <taxon>Metazoa</taxon>
        <taxon>Ecdysozoa</taxon>
        <taxon>Arthropoda</taxon>
        <taxon>Hexapoda</taxon>
        <taxon>Insecta</taxon>
        <taxon>Pterygota</taxon>
        <taxon>Neoptera</taxon>
        <taxon>Endopterygota</taxon>
        <taxon>Hymenoptera</taxon>
        <taxon>Apocrita</taxon>
        <taxon>Aculeata</taxon>
        <taxon>Vespoidea</taxon>
        <taxon>Vespidae</taxon>
        <taxon>Polistinae</taxon>
        <taxon>Polistini</taxon>
        <taxon>Polistes</taxon>
    </lineage>
</organism>
<evidence type="ECO:0000256" key="1">
    <source>
        <dbReference type="SAM" id="SignalP"/>
    </source>
</evidence>
<proteinExistence type="predicted"/>
<dbReference type="Proteomes" id="UP000694924">
    <property type="component" value="Unplaced"/>
</dbReference>
<feature type="chain" id="PRO_5046215230" evidence="1">
    <location>
        <begin position="24"/>
        <end position="118"/>
    </location>
</feature>
<sequence>MSSTISTSFTLLLLLGLVSFLFAASIKQEEPANVQCHNNKECPSDHCCVLGGGRYTIPQCSPLLEEAATCRPNNELLNMTLHYPNDTQLKISDVYHILCPCNEGLICDRKEGVCINNN</sequence>
<reference evidence="3" key="1">
    <citation type="submission" date="2025-08" db="UniProtKB">
        <authorList>
            <consortium name="RefSeq"/>
        </authorList>
    </citation>
    <scope>IDENTIFICATION</scope>
    <source>
        <tissue evidence="3">Whole body</tissue>
    </source>
</reference>
<keyword evidence="1" id="KW-0732">Signal</keyword>
<dbReference type="RefSeq" id="XP_015184135.1">
    <property type="nucleotide sequence ID" value="XM_015328649.1"/>
</dbReference>
<feature type="signal peptide" evidence="1">
    <location>
        <begin position="1"/>
        <end position="23"/>
    </location>
</feature>
<dbReference type="GeneID" id="107070439"/>
<protein>
    <submittedName>
        <fullName evidence="3">Astakine-like</fullName>
    </submittedName>
</protein>
<keyword evidence="2" id="KW-1185">Reference proteome</keyword>
<accession>A0ABM1IV98</accession>
<evidence type="ECO:0000313" key="3">
    <source>
        <dbReference type="RefSeq" id="XP_015184135.1"/>
    </source>
</evidence>
<evidence type="ECO:0000313" key="2">
    <source>
        <dbReference type="Proteomes" id="UP000694924"/>
    </source>
</evidence>
<name>A0ABM1IV98_POLDO</name>
<dbReference type="Gene3D" id="2.10.80.10">
    <property type="entry name" value="Lipase, subunit A"/>
    <property type="match status" value="1"/>
</dbReference>